<dbReference type="InterPro" id="IPR006439">
    <property type="entry name" value="HAD-SF_hydro_IA"/>
</dbReference>
<dbReference type="PANTHER" id="PTHR43434:SF1">
    <property type="entry name" value="PHOSPHOGLYCOLATE PHOSPHATASE"/>
    <property type="match status" value="1"/>
</dbReference>
<keyword evidence="1" id="KW-0378">Hydrolase</keyword>
<proteinExistence type="predicted"/>
<dbReference type="SUPFAM" id="SSF56784">
    <property type="entry name" value="HAD-like"/>
    <property type="match status" value="1"/>
</dbReference>
<gene>
    <name evidence="1" type="ORF">DXA38_10265</name>
</gene>
<dbReference type="RefSeq" id="WP_117443108.1">
    <property type="nucleotide sequence ID" value="NZ_JAJFEN010000050.1"/>
</dbReference>
<dbReference type="InterPro" id="IPR023214">
    <property type="entry name" value="HAD_sf"/>
</dbReference>
<evidence type="ECO:0000313" key="1">
    <source>
        <dbReference type="EMBL" id="RGC15529.1"/>
    </source>
</evidence>
<dbReference type="Proteomes" id="UP000260025">
    <property type="component" value="Unassembled WGS sequence"/>
</dbReference>
<organism evidence="1 2">
    <name type="scientific">Clostridium innocuum</name>
    <dbReference type="NCBI Taxonomy" id="1522"/>
    <lineage>
        <taxon>Bacteria</taxon>
        <taxon>Bacillati</taxon>
        <taxon>Bacillota</taxon>
        <taxon>Clostridia</taxon>
        <taxon>Eubacteriales</taxon>
        <taxon>Clostridiaceae</taxon>
        <taxon>Clostridium</taxon>
    </lineage>
</organism>
<dbReference type="InterPro" id="IPR050155">
    <property type="entry name" value="HAD-like_hydrolase_sf"/>
</dbReference>
<reference evidence="1 2" key="1">
    <citation type="submission" date="2018-08" db="EMBL/GenBank/DDBJ databases">
        <title>A genome reference for cultivated species of the human gut microbiota.</title>
        <authorList>
            <person name="Zou Y."/>
            <person name="Xue W."/>
            <person name="Luo G."/>
        </authorList>
    </citation>
    <scope>NUCLEOTIDE SEQUENCE [LARGE SCALE GENOMIC DNA]</scope>
    <source>
        <strain evidence="1 2">OF01-2LB</strain>
    </source>
</reference>
<dbReference type="AlphaFoldDB" id="A0A3E2VX71"/>
<dbReference type="InterPro" id="IPR036412">
    <property type="entry name" value="HAD-like_sf"/>
</dbReference>
<evidence type="ECO:0000313" key="2">
    <source>
        <dbReference type="Proteomes" id="UP000260025"/>
    </source>
</evidence>
<dbReference type="GO" id="GO:0005829">
    <property type="term" value="C:cytosol"/>
    <property type="evidence" value="ECO:0007669"/>
    <property type="project" value="TreeGrafter"/>
</dbReference>
<dbReference type="EMBL" id="QVEV01000013">
    <property type="protein sequence ID" value="RGC15529.1"/>
    <property type="molecule type" value="Genomic_DNA"/>
</dbReference>
<dbReference type="GO" id="GO:0008967">
    <property type="term" value="F:phosphoglycolate phosphatase activity"/>
    <property type="evidence" value="ECO:0007669"/>
    <property type="project" value="TreeGrafter"/>
</dbReference>
<dbReference type="OrthoDB" id="9807630at2"/>
<accession>A0A3E2VX71</accession>
<dbReference type="PANTHER" id="PTHR43434">
    <property type="entry name" value="PHOSPHOGLYCOLATE PHOSPHATASE"/>
    <property type="match status" value="1"/>
</dbReference>
<sequence>MQNYKMVVFDCDGTLIDSAIMITMLYEGYQTMYPNRKPLPYAYFIPCYFQTDQENCAYLNVPEEDKERFEDICFHHCEKGMDTVKPFSGINELLIELHKRGYALGIATSRSYAAFYELRKQLTKEAFDCFSCIGVQEVVARTKPAPDVLLYIMQKTGYSSRELLFVGDSMNDAQCAKTANVDFVWAKWGSVTTESLPCRYMAEAPQELLTLL</sequence>
<comment type="caution">
    <text evidence="1">The sequence shown here is derived from an EMBL/GenBank/DDBJ whole genome shotgun (WGS) entry which is preliminary data.</text>
</comment>
<dbReference type="Gene3D" id="3.40.50.1000">
    <property type="entry name" value="HAD superfamily/HAD-like"/>
    <property type="match status" value="1"/>
</dbReference>
<dbReference type="SFLD" id="SFLDG01129">
    <property type="entry name" value="C1.5:_HAD__Beta-PGM__Phosphata"/>
    <property type="match status" value="1"/>
</dbReference>
<dbReference type="InterPro" id="IPR023198">
    <property type="entry name" value="PGP-like_dom2"/>
</dbReference>
<dbReference type="SFLD" id="SFLDS00003">
    <property type="entry name" value="Haloacid_Dehalogenase"/>
    <property type="match status" value="1"/>
</dbReference>
<protein>
    <submittedName>
        <fullName evidence="1">HAD family hydrolase</fullName>
    </submittedName>
</protein>
<dbReference type="InterPro" id="IPR041492">
    <property type="entry name" value="HAD_2"/>
</dbReference>
<dbReference type="GO" id="GO:0006281">
    <property type="term" value="P:DNA repair"/>
    <property type="evidence" value="ECO:0007669"/>
    <property type="project" value="TreeGrafter"/>
</dbReference>
<name>A0A3E2VX71_CLOIN</name>
<dbReference type="NCBIfam" id="TIGR01549">
    <property type="entry name" value="HAD-SF-IA-v1"/>
    <property type="match status" value="1"/>
</dbReference>
<dbReference type="Pfam" id="PF13419">
    <property type="entry name" value="HAD_2"/>
    <property type="match status" value="1"/>
</dbReference>
<dbReference type="Gene3D" id="1.10.150.240">
    <property type="entry name" value="Putative phosphatase, domain 2"/>
    <property type="match status" value="1"/>
</dbReference>